<dbReference type="EC" id="1.14.12.7" evidence="7"/>
<name>A0A160VBJ8_9ZZZZ</name>
<evidence type="ECO:0000256" key="3">
    <source>
        <dbReference type="ARBA" id="ARBA00023002"/>
    </source>
</evidence>
<dbReference type="InterPro" id="IPR036922">
    <property type="entry name" value="Rieske_2Fe-2S_sf"/>
</dbReference>
<evidence type="ECO:0000313" key="7">
    <source>
        <dbReference type="EMBL" id="CUV02835.1"/>
    </source>
</evidence>
<dbReference type="InterPro" id="IPR015881">
    <property type="entry name" value="ARHD_Rieske_2Fe_2S"/>
</dbReference>
<dbReference type="SUPFAM" id="SSF50022">
    <property type="entry name" value="ISP domain"/>
    <property type="match status" value="1"/>
</dbReference>
<keyword evidence="1" id="KW-0001">2Fe-2S</keyword>
<dbReference type="PANTHER" id="PTHR21266:SF59">
    <property type="entry name" value="BLR4922 PROTEIN"/>
    <property type="match status" value="1"/>
</dbReference>
<dbReference type="EMBL" id="FAXA01000318">
    <property type="protein sequence ID" value="CUV02835.1"/>
    <property type="molecule type" value="Genomic_DNA"/>
</dbReference>
<dbReference type="InterPro" id="IPR045623">
    <property type="entry name" value="LigXa_C"/>
</dbReference>
<accession>A0A160VBJ8</accession>
<dbReference type="PANTHER" id="PTHR21266">
    <property type="entry name" value="IRON-SULFUR DOMAIN CONTAINING PROTEIN"/>
    <property type="match status" value="1"/>
</dbReference>
<dbReference type="PROSITE" id="PS00570">
    <property type="entry name" value="RING_HYDROXYL_ALPHA"/>
    <property type="match status" value="1"/>
</dbReference>
<dbReference type="CDD" id="cd08878">
    <property type="entry name" value="RHO_alpha_C_DMO-like"/>
    <property type="match status" value="1"/>
</dbReference>
<evidence type="ECO:0000256" key="1">
    <source>
        <dbReference type="ARBA" id="ARBA00022714"/>
    </source>
</evidence>
<keyword evidence="4" id="KW-0408">Iron</keyword>
<dbReference type="PROSITE" id="PS51296">
    <property type="entry name" value="RIESKE"/>
    <property type="match status" value="1"/>
</dbReference>
<gene>
    <name evidence="7" type="ORF">MGWOODY_Clf2204</name>
</gene>
<keyword evidence="7" id="KW-0223">Dioxygenase</keyword>
<organism evidence="7">
    <name type="scientific">hydrothermal vent metagenome</name>
    <dbReference type="NCBI Taxonomy" id="652676"/>
    <lineage>
        <taxon>unclassified sequences</taxon>
        <taxon>metagenomes</taxon>
        <taxon>ecological metagenomes</taxon>
    </lineage>
</organism>
<dbReference type="Gene3D" id="3.90.380.10">
    <property type="entry name" value="Naphthalene 1,2-dioxygenase Alpha Subunit, Chain A, domain 1"/>
    <property type="match status" value="1"/>
</dbReference>
<dbReference type="InterPro" id="IPR017941">
    <property type="entry name" value="Rieske_2Fe-2S"/>
</dbReference>
<protein>
    <submittedName>
        <fullName evidence="7">Phthalate 4,5-dioxygenase oxygenase subunit</fullName>
        <ecNumber evidence="7">1.14.12.7</ecNumber>
    </submittedName>
</protein>
<dbReference type="AlphaFoldDB" id="A0A160VBJ8"/>
<evidence type="ECO:0000256" key="5">
    <source>
        <dbReference type="ARBA" id="ARBA00023014"/>
    </source>
</evidence>
<dbReference type="GO" id="GO:0005506">
    <property type="term" value="F:iron ion binding"/>
    <property type="evidence" value="ECO:0007669"/>
    <property type="project" value="InterPro"/>
</dbReference>
<dbReference type="CDD" id="cd03479">
    <property type="entry name" value="Rieske_RO_Alpha_PhDO_like"/>
    <property type="match status" value="1"/>
</dbReference>
<evidence type="ECO:0000259" key="6">
    <source>
        <dbReference type="PROSITE" id="PS51296"/>
    </source>
</evidence>
<keyword evidence="2" id="KW-0479">Metal-binding</keyword>
<feature type="domain" description="Rieske" evidence="6">
    <location>
        <begin position="27"/>
        <end position="132"/>
    </location>
</feature>
<evidence type="ECO:0000256" key="4">
    <source>
        <dbReference type="ARBA" id="ARBA00023004"/>
    </source>
</evidence>
<dbReference type="Gene3D" id="2.102.10.10">
    <property type="entry name" value="Rieske [2Fe-2S] iron-sulphur domain"/>
    <property type="match status" value="1"/>
</dbReference>
<dbReference type="Pfam" id="PF00355">
    <property type="entry name" value="Rieske"/>
    <property type="match status" value="1"/>
</dbReference>
<dbReference type="GO" id="GO:0051537">
    <property type="term" value="F:2 iron, 2 sulfur cluster binding"/>
    <property type="evidence" value="ECO:0007669"/>
    <property type="project" value="UniProtKB-KW"/>
</dbReference>
<keyword evidence="5" id="KW-0411">Iron-sulfur</keyword>
<dbReference type="SUPFAM" id="SSF55961">
    <property type="entry name" value="Bet v1-like"/>
    <property type="match status" value="1"/>
</dbReference>
<sequence length="417" mass="47267">MLNHVLNDALSRVGKGTPMGDTMRRYWLPALLSIEILEPDCPPVRVRLMGEDLVAFRSTDGRIGLVQEGCPHRRASLYFGRNEECGIRCVYHGWKFDVDGNCVDQMNEPRQFKEQVKITAYPTLDMGGVIWAYLGPADKKPAPPEFELTQVPDTHRYMTKVWQECNWLQALEGGIDTSHAPILHRKLTDDSDEPGISPNSPFLQGAAPDVEVENTDYGYRYFGIRPMGEDQTFVRGYQYVMPFTQIRPSRYGKTVVDGHFWVPMDDHNVMVYNWGYSWGPESLPEDESALKDSGNTFDGDVDPSNGFRSIRNRDNNYMLDRDVQKHETFTGIRGINAQDRAIQESMGPIVDRTQEFLGPADIAIVAARKLLEQAIETVKDDGEPLGVAPTYYNIRAAQGIFPMGENWKEELLGRMHP</sequence>
<evidence type="ECO:0000256" key="2">
    <source>
        <dbReference type="ARBA" id="ARBA00022723"/>
    </source>
</evidence>
<dbReference type="GO" id="GO:0018620">
    <property type="term" value="F:phthalate 4,5-dioxygenase activity"/>
    <property type="evidence" value="ECO:0007669"/>
    <property type="project" value="UniProtKB-EC"/>
</dbReference>
<reference evidence="7" key="1">
    <citation type="submission" date="2015-10" db="EMBL/GenBank/DDBJ databases">
        <authorList>
            <person name="Gilbert D.G."/>
        </authorList>
    </citation>
    <scope>NUCLEOTIDE SEQUENCE</scope>
</reference>
<dbReference type="Pfam" id="PF19301">
    <property type="entry name" value="LigXa_C"/>
    <property type="match status" value="1"/>
</dbReference>
<dbReference type="InterPro" id="IPR050584">
    <property type="entry name" value="Cholesterol_7-desaturase"/>
</dbReference>
<proteinExistence type="predicted"/>
<keyword evidence="3 7" id="KW-0560">Oxidoreductase</keyword>